<evidence type="ECO:0000256" key="4">
    <source>
        <dbReference type="ARBA" id="ARBA00013566"/>
    </source>
</evidence>
<dbReference type="STRING" id="692275.N1QLF1"/>
<dbReference type="GO" id="GO:0005739">
    <property type="term" value="C:mitochondrion"/>
    <property type="evidence" value="ECO:0007669"/>
    <property type="project" value="UniProtKB-SubCell"/>
</dbReference>
<evidence type="ECO:0000256" key="1">
    <source>
        <dbReference type="ARBA" id="ARBA00003548"/>
    </source>
</evidence>
<dbReference type="AlphaFoldDB" id="N1QLF1"/>
<feature type="region of interest" description="Disordered" evidence="6">
    <location>
        <begin position="78"/>
        <end position="169"/>
    </location>
</feature>
<dbReference type="PANTHER" id="PTHR13475">
    <property type="entry name" value="NEUGRIN"/>
    <property type="match status" value="1"/>
</dbReference>
<keyword evidence="5" id="KW-0809">Transit peptide</keyword>
<evidence type="ECO:0000256" key="2">
    <source>
        <dbReference type="ARBA" id="ARBA00004173"/>
    </source>
</evidence>
<dbReference type="InterPro" id="IPR010487">
    <property type="entry name" value="NGRN/Rrg9"/>
</dbReference>
<dbReference type="Proteomes" id="UP000016931">
    <property type="component" value="Unassembled WGS sequence"/>
</dbReference>
<dbReference type="HOGENOM" id="CLU_627029_0_0_1"/>
<keyword evidence="8" id="KW-1185">Reference proteome</keyword>
<name>N1QLF1_SPHMS</name>
<accession>N1QLF1</accession>
<protein>
    <recommendedName>
        <fullName evidence="4">Required for respiratory growth protein 9, mitochondrial</fullName>
    </recommendedName>
</protein>
<dbReference type="OMA" id="WEEMSAT"/>
<comment type="similarity">
    <text evidence="3">Belongs to the RRG9 family.</text>
</comment>
<evidence type="ECO:0000256" key="3">
    <source>
        <dbReference type="ARBA" id="ARBA00010895"/>
    </source>
</evidence>
<evidence type="ECO:0000256" key="5">
    <source>
        <dbReference type="ARBA" id="ARBA00022946"/>
    </source>
</evidence>
<comment type="function">
    <text evidence="1">Required for respiratory activity and maintenance and expression of the mitochondrial genome.</text>
</comment>
<dbReference type="GO" id="GO:0005634">
    <property type="term" value="C:nucleus"/>
    <property type="evidence" value="ECO:0007669"/>
    <property type="project" value="TreeGrafter"/>
</dbReference>
<dbReference type="eggNOG" id="ENOG502S7IA">
    <property type="taxonomic scope" value="Eukaryota"/>
</dbReference>
<evidence type="ECO:0000313" key="7">
    <source>
        <dbReference type="EMBL" id="EMF17112.1"/>
    </source>
</evidence>
<dbReference type="RefSeq" id="XP_016765233.1">
    <property type="nucleotide sequence ID" value="XM_016903516.1"/>
</dbReference>
<proteinExistence type="inferred from homology"/>
<feature type="compositionally biased region" description="Basic and acidic residues" evidence="6">
    <location>
        <begin position="391"/>
        <end position="411"/>
    </location>
</feature>
<dbReference type="EMBL" id="KB456260">
    <property type="protein sequence ID" value="EMF17112.1"/>
    <property type="molecule type" value="Genomic_DNA"/>
</dbReference>
<reference evidence="7 8" key="1">
    <citation type="journal article" date="2012" name="PLoS Pathog.">
        <title>Diverse lifestyles and strategies of plant pathogenesis encoded in the genomes of eighteen Dothideomycetes fungi.</title>
        <authorList>
            <person name="Ohm R.A."/>
            <person name="Feau N."/>
            <person name="Henrissat B."/>
            <person name="Schoch C.L."/>
            <person name="Horwitz B.A."/>
            <person name="Barry K.W."/>
            <person name="Condon B.J."/>
            <person name="Copeland A.C."/>
            <person name="Dhillon B."/>
            <person name="Glaser F."/>
            <person name="Hesse C.N."/>
            <person name="Kosti I."/>
            <person name="LaButti K."/>
            <person name="Lindquist E.A."/>
            <person name="Lucas S."/>
            <person name="Salamov A.A."/>
            <person name="Bradshaw R.E."/>
            <person name="Ciuffetti L."/>
            <person name="Hamelin R.C."/>
            <person name="Kema G.H.J."/>
            <person name="Lawrence C."/>
            <person name="Scott J.A."/>
            <person name="Spatafora J.W."/>
            <person name="Turgeon B.G."/>
            <person name="de Wit P.J.G.M."/>
            <person name="Zhong S."/>
            <person name="Goodwin S.B."/>
            <person name="Grigoriev I.V."/>
        </authorList>
    </citation>
    <scope>NUCLEOTIDE SEQUENCE [LARGE SCALE GENOMIC DNA]</scope>
    <source>
        <strain evidence="7 8">SO2202</strain>
    </source>
</reference>
<dbReference type="GeneID" id="27900653"/>
<feature type="compositionally biased region" description="Polar residues" evidence="6">
    <location>
        <begin position="230"/>
        <end position="244"/>
    </location>
</feature>
<feature type="compositionally biased region" description="Basic and acidic residues" evidence="6">
    <location>
        <begin position="254"/>
        <end position="276"/>
    </location>
</feature>
<feature type="region of interest" description="Disordered" evidence="6">
    <location>
        <begin position="230"/>
        <end position="276"/>
    </location>
</feature>
<organism evidence="7 8">
    <name type="scientific">Sphaerulina musiva (strain SO2202)</name>
    <name type="common">Poplar stem canker fungus</name>
    <name type="synonym">Septoria musiva</name>
    <dbReference type="NCBI Taxonomy" id="692275"/>
    <lineage>
        <taxon>Eukaryota</taxon>
        <taxon>Fungi</taxon>
        <taxon>Dikarya</taxon>
        <taxon>Ascomycota</taxon>
        <taxon>Pezizomycotina</taxon>
        <taxon>Dothideomycetes</taxon>
        <taxon>Dothideomycetidae</taxon>
        <taxon>Mycosphaerellales</taxon>
        <taxon>Mycosphaerellaceae</taxon>
        <taxon>Sphaerulina</taxon>
    </lineage>
</organism>
<dbReference type="PANTHER" id="PTHR13475:SF3">
    <property type="entry name" value="NEUGRIN"/>
    <property type="match status" value="1"/>
</dbReference>
<evidence type="ECO:0000256" key="6">
    <source>
        <dbReference type="SAM" id="MobiDB-lite"/>
    </source>
</evidence>
<feature type="region of interest" description="Disordered" evidence="6">
    <location>
        <begin position="391"/>
        <end position="435"/>
    </location>
</feature>
<gene>
    <name evidence="7" type="ORF">SEPMUDRAFT_146205</name>
</gene>
<evidence type="ECO:0000313" key="8">
    <source>
        <dbReference type="Proteomes" id="UP000016931"/>
    </source>
</evidence>
<dbReference type="OrthoDB" id="5578174at2759"/>
<sequence>MMVKCYCTTEALETLLRNIAGLQVHQQRAQFVLQRYRSFSTRAPLRQVETANAGTVEVGFVPSEMTRKLQQSVVQSRVVQEKDAEQSDQTVAGSADGKDGSVNPQSHADIDTNGGVVANGHTSTHRAVPSPLADEETLPELVKPAAQKSLPRDQKVQRNASTEARRLRKERRMWEGKYKPTSVARMAQREGQRETPTQQIIAEEHSEDSNQVQHVLAKLDQELGGPSIIQAQQQRAERLASQSSEKNRKARMIAAEKHEEKQRATAEAEAQRRKQMEPWMRDKAALQNKFGAKGWAPNKRLSPDSLEGIRALHKSDPETYNTAMLSEHFQITPEAIRRILKSKWKPQPEEIEKRMERWEARGVKKWQEMSELGMKPPKKWRMLGVANPKLEGRPVKKWEDQRIEAPIDQRTGRKGRWRDRERQQTDPETSLAHRL</sequence>
<dbReference type="Pfam" id="PF06413">
    <property type="entry name" value="Neugrin"/>
    <property type="match status" value="1"/>
</dbReference>
<comment type="subcellular location">
    <subcellularLocation>
        <location evidence="2">Mitochondrion</location>
    </subcellularLocation>
</comment>